<name>A0A7W7PUI3_9ACTN</name>
<proteinExistence type="predicted"/>
<dbReference type="EMBL" id="JACHJI010000011">
    <property type="protein sequence ID" value="MBB4901539.1"/>
    <property type="molecule type" value="Genomic_DNA"/>
</dbReference>
<keyword evidence="2" id="KW-1185">Reference proteome</keyword>
<accession>A0A7W7PUI3</accession>
<dbReference type="AlphaFoldDB" id="A0A7W7PUI3"/>
<protein>
    <submittedName>
        <fullName evidence="1">Uncharacterized protein</fullName>
    </submittedName>
</protein>
<organism evidence="1 2">
    <name type="scientific">Streptomyces griseomycini</name>
    <dbReference type="NCBI Taxonomy" id="66895"/>
    <lineage>
        <taxon>Bacteria</taxon>
        <taxon>Bacillati</taxon>
        <taxon>Actinomycetota</taxon>
        <taxon>Actinomycetes</taxon>
        <taxon>Kitasatosporales</taxon>
        <taxon>Streptomycetaceae</taxon>
        <taxon>Streptomyces</taxon>
    </lineage>
</organism>
<comment type="caution">
    <text evidence="1">The sequence shown here is derived from an EMBL/GenBank/DDBJ whole genome shotgun (WGS) entry which is preliminary data.</text>
</comment>
<dbReference type="Proteomes" id="UP000579523">
    <property type="component" value="Unassembled WGS sequence"/>
</dbReference>
<sequence length="56" mass="6087">MATRLRELLTAAGLPDPERDRGEVHRTALSVVEGFFGLSLPRGRIVNGTPCRPSGR</sequence>
<evidence type="ECO:0000313" key="1">
    <source>
        <dbReference type="EMBL" id="MBB4901539.1"/>
    </source>
</evidence>
<reference evidence="1 2" key="1">
    <citation type="submission" date="2020-08" db="EMBL/GenBank/DDBJ databases">
        <title>Genomic Encyclopedia of Type Strains, Phase III (KMG-III): the genomes of soil and plant-associated and newly described type strains.</title>
        <authorList>
            <person name="Whitman W."/>
        </authorList>
    </citation>
    <scope>NUCLEOTIDE SEQUENCE [LARGE SCALE GENOMIC DNA]</scope>
    <source>
        <strain evidence="1 2">CECT 3273</strain>
    </source>
</reference>
<dbReference type="RefSeq" id="WP_184826152.1">
    <property type="nucleotide sequence ID" value="NZ_BMTI01000014.1"/>
</dbReference>
<evidence type="ECO:0000313" key="2">
    <source>
        <dbReference type="Proteomes" id="UP000579523"/>
    </source>
</evidence>
<gene>
    <name evidence="1" type="ORF">FHS37_005627</name>
</gene>